<dbReference type="Proteomes" id="UP000001695">
    <property type="component" value="Chromosome"/>
</dbReference>
<reference evidence="2" key="1">
    <citation type="submission" date="2008-03" db="EMBL/GenBank/DDBJ databases">
        <title>Complete sequence of chromosome of Beijerinckia indica subsp. indica ATCC 9039.</title>
        <authorList>
            <consortium name="US DOE Joint Genome Institute"/>
            <person name="Copeland A."/>
            <person name="Lucas S."/>
            <person name="Lapidus A."/>
            <person name="Glavina del Rio T."/>
            <person name="Dalin E."/>
            <person name="Tice H."/>
            <person name="Bruce D."/>
            <person name="Goodwin L."/>
            <person name="Pitluck S."/>
            <person name="LaButti K."/>
            <person name="Schmutz J."/>
            <person name="Larimer F."/>
            <person name="Land M."/>
            <person name="Hauser L."/>
            <person name="Kyrpides N."/>
            <person name="Mikhailova N."/>
            <person name="Dunfield P.F."/>
            <person name="Dedysh S.N."/>
            <person name="Liesack W."/>
            <person name="Saw J.H."/>
            <person name="Alam M."/>
            <person name="Chen Y."/>
            <person name="Murrell J.C."/>
            <person name="Richardson P."/>
        </authorList>
    </citation>
    <scope>NUCLEOTIDE SEQUENCE [LARGE SCALE GENOMIC DNA]</scope>
    <source>
        <strain evidence="2">ATCC 9039 / DSM 1715 / NCIMB 8712</strain>
    </source>
</reference>
<keyword evidence="2" id="KW-1185">Reference proteome</keyword>
<dbReference type="AlphaFoldDB" id="B2IJ34"/>
<dbReference type="eggNOG" id="ENOG5033A1B">
    <property type="taxonomic scope" value="Bacteria"/>
</dbReference>
<dbReference type="Gene3D" id="3.40.30.10">
    <property type="entry name" value="Glutaredoxin"/>
    <property type="match status" value="1"/>
</dbReference>
<accession>B2IJ34</accession>
<sequence>MSILETYPLVRRLVEEHRMPLVETDLPPAGLRLLFLPSHERQHLETPDIAAVLPDLLQVCRKLLPEGVNIEGAVAGSALEARLGAAIDGLSLPALIVMDGQTPIGVIARMRDWADYLARFKAILAPLAVAH</sequence>
<organism evidence="1 2">
    <name type="scientific">Beijerinckia indica subsp. indica (strain ATCC 9039 / DSM 1715 / NCIMB 8712)</name>
    <dbReference type="NCBI Taxonomy" id="395963"/>
    <lineage>
        <taxon>Bacteria</taxon>
        <taxon>Pseudomonadati</taxon>
        <taxon>Pseudomonadota</taxon>
        <taxon>Alphaproteobacteria</taxon>
        <taxon>Hyphomicrobiales</taxon>
        <taxon>Beijerinckiaceae</taxon>
        <taxon>Beijerinckia</taxon>
    </lineage>
</organism>
<reference evidence="1 2" key="2">
    <citation type="journal article" date="2010" name="J. Bacteriol.">
        <title>Complete genome sequence of Beijerinckia indica subsp. indica.</title>
        <authorList>
            <person name="Tamas I."/>
            <person name="Dedysh S.N."/>
            <person name="Liesack W."/>
            <person name="Stott M.B."/>
            <person name="Alam M."/>
            <person name="Murrell J.C."/>
            <person name="Dunfield P.F."/>
        </authorList>
    </citation>
    <scope>NUCLEOTIDE SEQUENCE [LARGE SCALE GENOMIC DNA]</scope>
    <source>
        <strain evidence="2">ATCC 9039 / DSM 1715 / NCIMB 8712</strain>
    </source>
</reference>
<evidence type="ECO:0000313" key="1">
    <source>
        <dbReference type="EMBL" id="ACB94797.1"/>
    </source>
</evidence>
<dbReference type="Pfam" id="PF07449">
    <property type="entry name" value="HyaE"/>
    <property type="match status" value="1"/>
</dbReference>
<dbReference type="OrthoDB" id="6560050at2"/>
<name>B2IJ34_BEII9</name>
<dbReference type="STRING" id="395963.Bind_1155"/>
<evidence type="ECO:0000313" key="2">
    <source>
        <dbReference type="Proteomes" id="UP000001695"/>
    </source>
</evidence>
<proteinExistence type="predicted"/>
<protein>
    <submittedName>
        <fullName evidence="1">Hydrogenase-1 expression HyaE</fullName>
    </submittedName>
</protein>
<gene>
    <name evidence="1" type="ordered locus">Bind_1155</name>
</gene>
<dbReference type="KEGG" id="bid:Bind_1155"/>
<dbReference type="InterPro" id="IPR010893">
    <property type="entry name" value="NiFe-hyd_mat_HyaE"/>
</dbReference>
<dbReference type="RefSeq" id="WP_012384154.1">
    <property type="nucleotide sequence ID" value="NC_010581.1"/>
</dbReference>
<dbReference type="EMBL" id="CP001016">
    <property type="protein sequence ID" value="ACB94797.1"/>
    <property type="molecule type" value="Genomic_DNA"/>
</dbReference>
<dbReference type="HOGENOM" id="CLU_144855_0_1_5"/>